<dbReference type="PANTHER" id="PTHR48021">
    <property type="match status" value="1"/>
</dbReference>
<feature type="domain" description="Major facilitator superfamily (MFS) profile" evidence="6">
    <location>
        <begin position="11"/>
        <end position="449"/>
    </location>
</feature>
<keyword evidence="4 5" id="KW-0472">Membrane</keyword>
<organism evidence="7 8">
    <name type="scientific">Photinus pyralis</name>
    <name type="common">Common eastern firefly</name>
    <name type="synonym">Lampyris pyralis</name>
    <dbReference type="NCBI Taxonomy" id="7054"/>
    <lineage>
        <taxon>Eukaryota</taxon>
        <taxon>Metazoa</taxon>
        <taxon>Ecdysozoa</taxon>
        <taxon>Arthropoda</taxon>
        <taxon>Hexapoda</taxon>
        <taxon>Insecta</taxon>
        <taxon>Pterygota</taxon>
        <taxon>Neoptera</taxon>
        <taxon>Endopterygota</taxon>
        <taxon>Coleoptera</taxon>
        <taxon>Polyphaga</taxon>
        <taxon>Elateriformia</taxon>
        <taxon>Elateroidea</taxon>
        <taxon>Lampyridae</taxon>
        <taxon>Lampyrinae</taxon>
        <taxon>Photinus</taxon>
    </lineage>
</organism>
<feature type="transmembrane region" description="Helical" evidence="5">
    <location>
        <begin position="423"/>
        <end position="442"/>
    </location>
</feature>
<feature type="transmembrane region" description="Helical" evidence="5">
    <location>
        <begin position="171"/>
        <end position="188"/>
    </location>
</feature>
<dbReference type="InterPro" id="IPR020846">
    <property type="entry name" value="MFS_dom"/>
</dbReference>
<sequence length="483" mass="54702">MNLYLLPQFLSSITVLSFCFLIGMQFGFLTILIPYFSKNNNTQVEESFTMSDNELSWLLSGFTLVKPISSVLAGLVMDHFGRLNTLRLGILPWSIGWILIANASNFPMLMTGFLTAFVPCSWFVITSLAYVSEISSPNMRGVLLNFKSIFWGLGSIVPFLLGAFLHWRMLAWVNCILFLIPGIATLFLKESMMWLVTKGRIDDAKESLIYFNRYRKTDENLESDIERKLLSIQALHERYHSANQSILKKMRFFLQPSGYKRILMIAGLQCFNEATGSNVLLNNIIVFFTEFGTTVNPYAIGIYIGITKLATSLFTGWLLKTCKFKSILIANYLTICGCILAFGLYLDYNTKGTTIYQWIPLCTMVLYTFSLSSGVYSVPVVITPLIFPTHLRGTGQSVATLFQSLMEFSATQTYYLVKKLVQHSHILYVMALSSVIGCAYIYKCVVETHKKSFSEIEDYFSKKVNCSKNNSPSGEELKSFNEK</sequence>
<feature type="transmembrane region" description="Helical" evidence="5">
    <location>
        <begin position="326"/>
        <end position="346"/>
    </location>
</feature>
<dbReference type="GO" id="GO:0016020">
    <property type="term" value="C:membrane"/>
    <property type="evidence" value="ECO:0007669"/>
    <property type="project" value="UniProtKB-SubCell"/>
</dbReference>
<evidence type="ECO:0000256" key="3">
    <source>
        <dbReference type="ARBA" id="ARBA00022989"/>
    </source>
</evidence>
<evidence type="ECO:0000256" key="4">
    <source>
        <dbReference type="ARBA" id="ARBA00023136"/>
    </source>
</evidence>
<dbReference type="OrthoDB" id="4142200at2759"/>
<dbReference type="PANTHER" id="PTHR48021:SF24">
    <property type="entry name" value="MAJOR FACILITATOR SUPERFAMILY (MFS) PROFILE DOMAIN-CONTAINING PROTEIN"/>
    <property type="match status" value="1"/>
</dbReference>
<proteinExistence type="predicted"/>
<evidence type="ECO:0000313" key="7">
    <source>
        <dbReference type="EMBL" id="KAB0796130.1"/>
    </source>
</evidence>
<comment type="caution">
    <text evidence="7">The sequence shown here is derived from an EMBL/GenBank/DDBJ whole genome shotgun (WGS) entry which is preliminary data.</text>
</comment>
<comment type="subcellular location">
    <subcellularLocation>
        <location evidence="1">Membrane</location>
        <topology evidence="1">Multi-pass membrane protein</topology>
    </subcellularLocation>
</comment>
<evidence type="ECO:0000313" key="8">
    <source>
        <dbReference type="Proteomes" id="UP000327044"/>
    </source>
</evidence>
<name>A0A5N4AFL4_PHOPY</name>
<dbReference type="Gene3D" id="1.20.1250.20">
    <property type="entry name" value="MFS general substrate transporter like domains"/>
    <property type="match status" value="1"/>
</dbReference>
<dbReference type="SUPFAM" id="SSF103473">
    <property type="entry name" value="MFS general substrate transporter"/>
    <property type="match status" value="1"/>
</dbReference>
<accession>A0A5N4AFL4</accession>
<gene>
    <name evidence="7" type="ORF">PPYR_10191</name>
</gene>
<evidence type="ECO:0000256" key="1">
    <source>
        <dbReference type="ARBA" id="ARBA00004141"/>
    </source>
</evidence>
<evidence type="ECO:0000256" key="5">
    <source>
        <dbReference type="SAM" id="Phobius"/>
    </source>
</evidence>
<dbReference type="Pfam" id="PF00083">
    <property type="entry name" value="Sugar_tr"/>
    <property type="match status" value="1"/>
</dbReference>
<feature type="transmembrane region" description="Helical" evidence="5">
    <location>
        <begin position="143"/>
        <end position="165"/>
    </location>
</feature>
<dbReference type="InterPro" id="IPR050549">
    <property type="entry name" value="MFS_Trehalose_Transporter"/>
</dbReference>
<dbReference type="PROSITE" id="PS50850">
    <property type="entry name" value="MFS"/>
    <property type="match status" value="1"/>
</dbReference>
<keyword evidence="3 5" id="KW-1133">Transmembrane helix</keyword>
<dbReference type="InterPro" id="IPR036259">
    <property type="entry name" value="MFS_trans_sf"/>
</dbReference>
<feature type="transmembrane region" description="Helical" evidence="5">
    <location>
        <begin position="358"/>
        <end position="386"/>
    </location>
</feature>
<dbReference type="InterPro" id="IPR005828">
    <property type="entry name" value="MFS_sugar_transport-like"/>
</dbReference>
<feature type="transmembrane region" description="Helical" evidence="5">
    <location>
        <begin position="12"/>
        <end position="36"/>
    </location>
</feature>
<feature type="transmembrane region" description="Helical" evidence="5">
    <location>
        <begin position="56"/>
        <end position="76"/>
    </location>
</feature>
<reference evidence="7 8" key="1">
    <citation type="journal article" date="2018" name="Elife">
        <title>Firefly genomes illuminate parallel origins of bioluminescence in beetles.</title>
        <authorList>
            <person name="Fallon T.R."/>
            <person name="Lower S.E."/>
            <person name="Chang C.H."/>
            <person name="Bessho-Uehara M."/>
            <person name="Martin G.J."/>
            <person name="Bewick A.J."/>
            <person name="Behringer M."/>
            <person name="Debat H.J."/>
            <person name="Wong I."/>
            <person name="Day J.C."/>
            <person name="Suvorov A."/>
            <person name="Silva C.J."/>
            <person name="Stanger-Hall K.F."/>
            <person name="Hall D.W."/>
            <person name="Schmitz R.J."/>
            <person name="Nelson D.R."/>
            <person name="Lewis S.M."/>
            <person name="Shigenobu S."/>
            <person name="Bybee S.M."/>
            <person name="Larracuente A.M."/>
            <person name="Oba Y."/>
            <person name="Weng J.K."/>
        </authorList>
    </citation>
    <scope>NUCLEOTIDE SEQUENCE [LARGE SCALE GENOMIC DNA]</scope>
    <source>
        <strain evidence="7">1611_PpyrPB1</strain>
        <tissue evidence="7">Whole body</tissue>
    </source>
</reference>
<dbReference type="Proteomes" id="UP000327044">
    <property type="component" value="Unassembled WGS sequence"/>
</dbReference>
<keyword evidence="2 5" id="KW-0812">Transmembrane</keyword>
<evidence type="ECO:0000259" key="6">
    <source>
        <dbReference type="PROSITE" id="PS50850"/>
    </source>
</evidence>
<dbReference type="GO" id="GO:0022857">
    <property type="term" value="F:transmembrane transporter activity"/>
    <property type="evidence" value="ECO:0007669"/>
    <property type="project" value="InterPro"/>
</dbReference>
<dbReference type="EMBL" id="VVIM01000007">
    <property type="protein sequence ID" value="KAB0796130.1"/>
    <property type="molecule type" value="Genomic_DNA"/>
</dbReference>
<evidence type="ECO:0000256" key="2">
    <source>
        <dbReference type="ARBA" id="ARBA00022692"/>
    </source>
</evidence>
<protein>
    <recommendedName>
        <fullName evidence="6">Major facilitator superfamily (MFS) profile domain-containing protein</fullName>
    </recommendedName>
</protein>
<dbReference type="AlphaFoldDB" id="A0A5N4AFL4"/>
<dbReference type="InParanoid" id="A0A5N4AFL4"/>
<feature type="transmembrane region" description="Helical" evidence="5">
    <location>
        <begin position="112"/>
        <end position="131"/>
    </location>
</feature>
<keyword evidence="8" id="KW-1185">Reference proteome</keyword>